<dbReference type="Gene3D" id="3.10.450.50">
    <property type="match status" value="1"/>
</dbReference>
<feature type="chain" id="PRO_5022108484" evidence="1">
    <location>
        <begin position="23"/>
        <end position="183"/>
    </location>
</feature>
<feature type="signal peptide" evidence="1">
    <location>
        <begin position="1"/>
        <end position="22"/>
    </location>
</feature>
<protein>
    <submittedName>
        <fullName evidence="2">Ester cyclase</fullName>
    </submittedName>
</protein>
<evidence type="ECO:0000313" key="2">
    <source>
        <dbReference type="EMBL" id="TRO64379.1"/>
    </source>
</evidence>
<evidence type="ECO:0000313" key="3">
    <source>
        <dbReference type="Proteomes" id="UP000315131"/>
    </source>
</evidence>
<evidence type="ECO:0000256" key="1">
    <source>
        <dbReference type="SAM" id="SignalP"/>
    </source>
</evidence>
<dbReference type="AlphaFoldDB" id="A0A550I067"/>
<gene>
    <name evidence="2" type="ORF">FGM01_12880</name>
</gene>
<dbReference type="OrthoDB" id="1442472at2"/>
<dbReference type="InterPro" id="IPR032710">
    <property type="entry name" value="NTF2-like_dom_sf"/>
</dbReference>
<name>A0A550I067_9FLAO</name>
<dbReference type="RefSeq" id="WP_143411574.1">
    <property type="nucleotide sequence ID" value="NZ_VHSF01000003.1"/>
</dbReference>
<dbReference type="Pfam" id="PF07366">
    <property type="entry name" value="SnoaL"/>
    <property type="match status" value="1"/>
</dbReference>
<dbReference type="GO" id="GO:0030638">
    <property type="term" value="P:polyketide metabolic process"/>
    <property type="evidence" value="ECO:0007669"/>
    <property type="project" value="InterPro"/>
</dbReference>
<dbReference type="Proteomes" id="UP000315131">
    <property type="component" value="Unassembled WGS sequence"/>
</dbReference>
<dbReference type="EMBL" id="VHSF01000003">
    <property type="protein sequence ID" value="TRO64379.1"/>
    <property type="molecule type" value="Genomic_DNA"/>
</dbReference>
<comment type="caution">
    <text evidence="2">The sequence shown here is derived from an EMBL/GenBank/DDBJ whole genome shotgun (WGS) entry which is preliminary data.</text>
</comment>
<organism evidence="2 3">
    <name type="scientific">Christiangramia sabulilitoris</name>
    <dbReference type="NCBI Taxonomy" id="2583991"/>
    <lineage>
        <taxon>Bacteria</taxon>
        <taxon>Pseudomonadati</taxon>
        <taxon>Bacteroidota</taxon>
        <taxon>Flavobacteriia</taxon>
        <taxon>Flavobacteriales</taxon>
        <taxon>Flavobacteriaceae</taxon>
        <taxon>Christiangramia</taxon>
    </lineage>
</organism>
<proteinExistence type="predicted"/>
<keyword evidence="3" id="KW-1185">Reference proteome</keyword>
<sequence length="183" mass="21111">MKILKLLFITLFLAFSSCESNAKKERKLEEVEKEMAHTRIERMEKDIGATLNDIQEAWNTNNKTLFRKVTNEDLTRFTNGKKEISTRAEYLNMMNSFHEGFSNVNVEITGETQFADHKSYSSFIFSGDNTGDFMGNPPTQRSVSIIGFSIWSYNEDGIAIQEEVYYDNHELLNQLGYVTSFPE</sequence>
<accession>A0A550I067</accession>
<dbReference type="InterPro" id="IPR009959">
    <property type="entry name" value="Cyclase_SnoaL-like"/>
</dbReference>
<dbReference type="PROSITE" id="PS51257">
    <property type="entry name" value="PROKAR_LIPOPROTEIN"/>
    <property type="match status" value="1"/>
</dbReference>
<keyword evidence="1" id="KW-0732">Signal</keyword>
<dbReference type="SUPFAM" id="SSF54427">
    <property type="entry name" value="NTF2-like"/>
    <property type="match status" value="1"/>
</dbReference>
<reference evidence="2 3" key="1">
    <citation type="submission" date="2019-06" db="EMBL/GenBank/DDBJ databases">
        <title>Gramella sabulilitoris sp. nov., isolated from a marine sand.</title>
        <authorList>
            <person name="Yoon J.-H."/>
        </authorList>
    </citation>
    <scope>NUCLEOTIDE SEQUENCE [LARGE SCALE GENOMIC DNA]</scope>
    <source>
        <strain evidence="2 3">HSMS-1</strain>
    </source>
</reference>